<dbReference type="NCBIfam" id="TIGR01509">
    <property type="entry name" value="HAD-SF-IA-v3"/>
    <property type="match status" value="1"/>
</dbReference>
<dbReference type="RefSeq" id="WP_290263043.1">
    <property type="nucleotide sequence ID" value="NZ_JAUFQG010000004.1"/>
</dbReference>
<protein>
    <submittedName>
        <fullName evidence="1">HAD family hydrolase</fullName>
        <ecNumber evidence="1">3.-.-.-</ecNumber>
    </submittedName>
</protein>
<dbReference type="Proteomes" id="UP001595840">
    <property type="component" value="Unassembled WGS sequence"/>
</dbReference>
<name>A0ABV8VB66_9GAMM</name>
<reference evidence="2" key="1">
    <citation type="journal article" date="2019" name="Int. J. Syst. Evol. Microbiol.">
        <title>The Global Catalogue of Microorganisms (GCM) 10K type strain sequencing project: providing services to taxonomists for standard genome sequencing and annotation.</title>
        <authorList>
            <consortium name="The Broad Institute Genomics Platform"/>
            <consortium name="The Broad Institute Genome Sequencing Center for Infectious Disease"/>
            <person name="Wu L."/>
            <person name="Ma J."/>
        </authorList>
    </citation>
    <scope>NUCLEOTIDE SEQUENCE [LARGE SCALE GENOMIC DNA]</scope>
    <source>
        <strain evidence="2">CECT 8570</strain>
    </source>
</reference>
<dbReference type="PANTHER" id="PTHR43434:SF24">
    <property type="entry name" value="HYDROLASE-RELATED"/>
    <property type="match status" value="1"/>
</dbReference>
<dbReference type="EMBL" id="JBHSCX010000021">
    <property type="protein sequence ID" value="MFC4363942.1"/>
    <property type="molecule type" value="Genomic_DNA"/>
</dbReference>
<dbReference type="SFLD" id="SFLDG01129">
    <property type="entry name" value="C1.5:_HAD__Beta-PGM__Phosphata"/>
    <property type="match status" value="1"/>
</dbReference>
<dbReference type="InterPro" id="IPR041492">
    <property type="entry name" value="HAD_2"/>
</dbReference>
<dbReference type="EC" id="3.-.-.-" evidence="1"/>
<dbReference type="InterPro" id="IPR023214">
    <property type="entry name" value="HAD_sf"/>
</dbReference>
<evidence type="ECO:0000313" key="1">
    <source>
        <dbReference type="EMBL" id="MFC4363942.1"/>
    </source>
</evidence>
<dbReference type="SUPFAM" id="SSF56784">
    <property type="entry name" value="HAD-like"/>
    <property type="match status" value="1"/>
</dbReference>
<evidence type="ECO:0000313" key="2">
    <source>
        <dbReference type="Proteomes" id="UP001595840"/>
    </source>
</evidence>
<dbReference type="Gene3D" id="1.10.150.240">
    <property type="entry name" value="Putative phosphatase, domain 2"/>
    <property type="match status" value="1"/>
</dbReference>
<dbReference type="Gene3D" id="3.40.50.1000">
    <property type="entry name" value="HAD superfamily/HAD-like"/>
    <property type="match status" value="1"/>
</dbReference>
<gene>
    <name evidence="1" type="ORF">ACFOX3_16610</name>
</gene>
<dbReference type="GO" id="GO:0016787">
    <property type="term" value="F:hydrolase activity"/>
    <property type="evidence" value="ECO:0007669"/>
    <property type="project" value="UniProtKB-KW"/>
</dbReference>
<dbReference type="InterPro" id="IPR006439">
    <property type="entry name" value="HAD-SF_hydro_IA"/>
</dbReference>
<organism evidence="1 2">
    <name type="scientific">Simiduia curdlanivorans</name>
    <dbReference type="NCBI Taxonomy" id="1492769"/>
    <lineage>
        <taxon>Bacteria</taxon>
        <taxon>Pseudomonadati</taxon>
        <taxon>Pseudomonadota</taxon>
        <taxon>Gammaproteobacteria</taxon>
        <taxon>Cellvibrionales</taxon>
        <taxon>Cellvibrionaceae</taxon>
        <taxon>Simiduia</taxon>
    </lineage>
</organism>
<dbReference type="NCBIfam" id="TIGR01549">
    <property type="entry name" value="HAD-SF-IA-v1"/>
    <property type="match status" value="1"/>
</dbReference>
<accession>A0ABV8VB66</accession>
<dbReference type="Pfam" id="PF13419">
    <property type="entry name" value="HAD_2"/>
    <property type="match status" value="1"/>
</dbReference>
<dbReference type="SFLD" id="SFLDS00003">
    <property type="entry name" value="Haloacid_Dehalogenase"/>
    <property type="match status" value="1"/>
</dbReference>
<sequence length="221" mass="24080">MLLIFDWDGTLIDSTAKIVASLQAAAQRLQLPALPDAEVKNIIGLSLDEALARLYPALSSSALLTLSEAFSQHFIAADQKPCAFYEGVVPVLTSLKAAGFDLAVATGKSRSGLTRVLGNVGWSDFFSATKCAEETASKPHPLMLEQLLSDFGVRPHEAVMVGDTEYDMAMASSAGMPRIAVSYGAHHIDRMRPYEPVLCLDRFTELLEWQPLRQRLETLPS</sequence>
<dbReference type="InterPro" id="IPR036412">
    <property type="entry name" value="HAD-like_sf"/>
</dbReference>
<dbReference type="SFLD" id="SFLDG01135">
    <property type="entry name" value="C1.5.6:_HAD__Beta-PGM__Phospha"/>
    <property type="match status" value="1"/>
</dbReference>
<comment type="caution">
    <text evidence="1">The sequence shown here is derived from an EMBL/GenBank/DDBJ whole genome shotgun (WGS) entry which is preliminary data.</text>
</comment>
<proteinExistence type="predicted"/>
<keyword evidence="2" id="KW-1185">Reference proteome</keyword>
<dbReference type="InterPro" id="IPR023198">
    <property type="entry name" value="PGP-like_dom2"/>
</dbReference>
<dbReference type="InterPro" id="IPR050155">
    <property type="entry name" value="HAD-like_hydrolase_sf"/>
</dbReference>
<keyword evidence="1" id="KW-0378">Hydrolase</keyword>
<dbReference type="PANTHER" id="PTHR43434">
    <property type="entry name" value="PHOSPHOGLYCOLATE PHOSPHATASE"/>
    <property type="match status" value="1"/>
</dbReference>